<feature type="region of interest" description="Disordered" evidence="1">
    <location>
        <begin position="463"/>
        <end position="526"/>
    </location>
</feature>
<protein>
    <submittedName>
        <fullName evidence="2">Uncharacterized protein</fullName>
    </submittedName>
</protein>
<evidence type="ECO:0000256" key="1">
    <source>
        <dbReference type="SAM" id="MobiDB-lite"/>
    </source>
</evidence>
<reference evidence="3" key="1">
    <citation type="journal article" date="2017" name="bioRxiv">
        <title>Conservation of a gene cluster reveals novel cercosporin biosynthetic mechanisms and extends production to the genus Colletotrichum.</title>
        <authorList>
            <person name="de Jonge R."/>
            <person name="Ebert M.K."/>
            <person name="Huitt-Roehl C.R."/>
            <person name="Pal P."/>
            <person name="Suttle J.C."/>
            <person name="Spanner R.E."/>
            <person name="Neubauer J.D."/>
            <person name="Jurick W.M.II."/>
            <person name="Stott K.A."/>
            <person name="Secor G.A."/>
            <person name="Thomma B.P.H.J."/>
            <person name="Van de Peer Y."/>
            <person name="Townsend C.A."/>
            <person name="Bolton M.D."/>
        </authorList>
    </citation>
    <scope>NUCLEOTIDE SEQUENCE [LARGE SCALE GENOMIC DNA]</scope>
    <source>
        <strain evidence="3">CBS538.71</strain>
    </source>
</reference>
<sequence length="697" mass="77957">MHKASVEPLRAQLSGWFLQHFAADATAQTDLSDLFRIYNGDYVCWPKLGSTEFLPILMRTFPGSRSKNLGHRTTVVEGVRPESLYAKSGIRSVHSRIALVQQVEKPDAFSQWLRTCYENAPEVETPGTALEETYRLHCNATRGTSHFLLSEFLEDLRKVFPTAQIILSTRVIRNIRLRPVDVSAVQTPRIAAPSSISAPAGTHASTAPTAAQASTQSSGQQQSHIERVQNAVSQALQQASEWLREQYVVDQTCESKRMDIYSAYLTAFGSDKTRLNFKTLMEQVTSIFSISSASCPPCDSIVFKGLKPKQPRPYNVKRCTPPRAWHPSWAPKASSGNDRVSTAASGRPQASASAQTTRDLTAAQKSTSISDRQPPRYGTTQDGSGKPSQQVTNWLWDNYVVNPAADLKQTDFYRAYSRSFDYLESKDFDTLMKHVATTFSAPWVCCSTCNTMVFKGLKPLGSQATESRRCTPPPSQQALSSSRTSAANSRALAGRKVRPLLKRPQAGPSAVSKDNKKSEEATRSISTTERSRKWLLKHYVANMSGSVRRGTVLNPCRDHCIRVKHEPFLDEFDFEQLVLRTFPGASIQHGVSKGFDKFIGIRTRYPSEDPERTSVWLTTNFIADMHAIIGVRAIMAIWRSDFDLGTPKFESVRHEVIRDFAKTLKKTFPQAQLQRDEENGRLNKFRGLRLKTAEEMS</sequence>
<dbReference type="Proteomes" id="UP000237631">
    <property type="component" value="Unassembled WGS sequence"/>
</dbReference>
<proteinExistence type="predicted"/>
<dbReference type="OrthoDB" id="3650630at2759"/>
<feature type="compositionally biased region" description="Basic and acidic residues" evidence="1">
    <location>
        <begin position="513"/>
        <end position="522"/>
    </location>
</feature>
<gene>
    <name evidence="2" type="ORF">CBER1_11917</name>
</gene>
<comment type="caution">
    <text evidence="2">The sequence shown here is derived from an EMBL/GenBank/DDBJ whole genome shotgun (WGS) entry which is preliminary data.</text>
</comment>
<feature type="compositionally biased region" description="Polar residues" evidence="1">
    <location>
        <begin position="378"/>
        <end position="389"/>
    </location>
</feature>
<accession>A0A2S6C0I6</accession>
<evidence type="ECO:0000313" key="3">
    <source>
        <dbReference type="Proteomes" id="UP000237631"/>
    </source>
</evidence>
<feature type="compositionally biased region" description="Polar residues" evidence="1">
    <location>
        <begin position="334"/>
        <end position="371"/>
    </location>
</feature>
<name>A0A2S6C0I6_9PEZI</name>
<feature type="region of interest" description="Disordered" evidence="1">
    <location>
        <begin position="193"/>
        <end position="223"/>
    </location>
</feature>
<evidence type="ECO:0000313" key="2">
    <source>
        <dbReference type="EMBL" id="PPJ53231.1"/>
    </source>
</evidence>
<organism evidence="2 3">
    <name type="scientific">Cercospora berteroae</name>
    <dbReference type="NCBI Taxonomy" id="357750"/>
    <lineage>
        <taxon>Eukaryota</taxon>
        <taxon>Fungi</taxon>
        <taxon>Dikarya</taxon>
        <taxon>Ascomycota</taxon>
        <taxon>Pezizomycotina</taxon>
        <taxon>Dothideomycetes</taxon>
        <taxon>Dothideomycetidae</taxon>
        <taxon>Mycosphaerellales</taxon>
        <taxon>Mycosphaerellaceae</taxon>
        <taxon>Cercospora</taxon>
    </lineage>
</organism>
<dbReference type="AlphaFoldDB" id="A0A2S6C0I6"/>
<keyword evidence="3" id="KW-1185">Reference proteome</keyword>
<feature type="compositionally biased region" description="Low complexity" evidence="1">
    <location>
        <begin position="478"/>
        <end position="492"/>
    </location>
</feature>
<feature type="region of interest" description="Disordered" evidence="1">
    <location>
        <begin position="311"/>
        <end position="389"/>
    </location>
</feature>
<dbReference type="EMBL" id="PNEN01001555">
    <property type="protein sequence ID" value="PPJ53231.1"/>
    <property type="molecule type" value="Genomic_DNA"/>
</dbReference>